<feature type="transmembrane region" description="Helical" evidence="1">
    <location>
        <begin position="72"/>
        <end position="90"/>
    </location>
</feature>
<keyword evidence="1" id="KW-1133">Transmembrane helix</keyword>
<feature type="transmembrane region" description="Helical" evidence="1">
    <location>
        <begin position="145"/>
        <end position="168"/>
    </location>
</feature>
<keyword evidence="3" id="KW-1185">Reference proteome</keyword>
<accession>A0ABY2IHJ8</accession>
<protein>
    <recommendedName>
        <fullName evidence="4">DUF1772 domain-containing protein</fullName>
    </recommendedName>
</protein>
<evidence type="ECO:0000256" key="1">
    <source>
        <dbReference type="SAM" id="Phobius"/>
    </source>
</evidence>
<evidence type="ECO:0000313" key="2">
    <source>
        <dbReference type="EMBL" id="TFB91297.1"/>
    </source>
</evidence>
<feature type="transmembrane region" description="Helical" evidence="1">
    <location>
        <begin position="12"/>
        <end position="35"/>
    </location>
</feature>
<comment type="caution">
    <text evidence="2">The sequence shown here is derived from an EMBL/GenBank/DDBJ whole genome shotgun (WGS) entry which is preliminary data.</text>
</comment>
<dbReference type="RefSeq" id="WP_134531648.1">
    <property type="nucleotide sequence ID" value="NZ_SOFG01000001.1"/>
</dbReference>
<keyword evidence="1" id="KW-0812">Transmembrane</keyword>
<proteinExistence type="predicted"/>
<sequence length="191" mass="20382">MVTTAKKQRKASVWVRLGDVIIIGGLLYGSGHYIYAGASGFAFDLSRIDSGTSAAHDAAVIGGRVPFVADQLLYFPLAVTFLSLLALIYLHRSSRQTAIVVLSGAAAIALTCLVTLTVEIVWVASGVPYTNYSGAFSAWADPTRYVWPILALGLWLLAALAAGAFGGWGMRALFRSPRDARSVRSRSSRIS</sequence>
<keyword evidence="1" id="KW-0472">Membrane</keyword>
<gene>
    <name evidence="2" type="ORF">E3O44_00070</name>
</gene>
<evidence type="ECO:0008006" key="4">
    <source>
        <dbReference type="Google" id="ProtNLM"/>
    </source>
</evidence>
<dbReference type="Proteomes" id="UP000297608">
    <property type="component" value="Unassembled WGS sequence"/>
</dbReference>
<evidence type="ECO:0000313" key="3">
    <source>
        <dbReference type="Proteomes" id="UP000297608"/>
    </source>
</evidence>
<name>A0ABY2IHJ8_9MICO</name>
<dbReference type="EMBL" id="SOFG01000001">
    <property type="protein sequence ID" value="TFB91297.1"/>
    <property type="molecule type" value="Genomic_DNA"/>
</dbReference>
<organism evidence="2 3">
    <name type="scientific">Cryobacterium algoricola</name>
    <dbReference type="NCBI Taxonomy" id="1259183"/>
    <lineage>
        <taxon>Bacteria</taxon>
        <taxon>Bacillati</taxon>
        <taxon>Actinomycetota</taxon>
        <taxon>Actinomycetes</taxon>
        <taxon>Micrococcales</taxon>
        <taxon>Microbacteriaceae</taxon>
        <taxon>Cryobacterium</taxon>
    </lineage>
</organism>
<reference evidence="2 3" key="1">
    <citation type="submission" date="2019-03" db="EMBL/GenBank/DDBJ databases">
        <title>Genomics of glacier-inhabiting Cryobacterium strains.</title>
        <authorList>
            <person name="Liu Q."/>
            <person name="Xin Y.-H."/>
        </authorList>
    </citation>
    <scope>NUCLEOTIDE SEQUENCE [LARGE SCALE GENOMIC DNA]</scope>
    <source>
        <strain evidence="2 3">MDB2-B</strain>
    </source>
</reference>
<feature type="transmembrane region" description="Helical" evidence="1">
    <location>
        <begin position="97"/>
        <end position="125"/>
    </location>
</feature>